<name>A0A7U9JCD1_GEOTM</name>
<evidence type="ECO:0000313" key="3">
    <source>
        <dbReference type="Proteomes" id="UP000018339"/>
    </source>
</evidence>
<dbReference type="AlphaFoldDB" id="A0A7U9JCD1"/>
<organism evidence="2 3">
    <name type="scientific">Geobacillus thermopakistaniensis (strain MAS1)</name>
    <dbReference type="NCBI Taxonomy" id="1408282"/>
    <lineage>
        <taxon>Bacteria</taxon>
        <taxon>Bacillati</taxon>
        <taxon>Bacillota</taxon>
        <taxon>Bacilli</taxon>
        <taxon>Bacillales</taxon>
        <taxon>Anoxybacillaceae</taxon>
        <taxon>Geobacillus</taxon>
    </lineage>
</organism>
<dbReference type="Proteomes" id="UP000018339">
    <property type="component" value="Unassembled WGS sequence"/>
</dbReference>
<keyword evidence="1" id="KW-0175">Coiled coil</keyword>
<sequence>MEELLRQILSKLDNMEKGFLAFQEETRQRFEQMDGRLTEMNGRLVGLEQEMGAVKERLDRVETRLNGVETRLDGVETRLNGVETRLDGVENELREVKETLHRVETQLVDDVQILLRKIHEKVEEKSFEIYALNRRLHHAEAAIEQLQSKA</sequence>
<gene>
    <name evidence="2" type="ORF">T260_05275</name>
</gene>
<dbReference type="RefSeq" id="WP_023633669.1">
    <property type="nucleotide sequence ID" value="NZ_AYSF01000034.1"/>
</dbReference>
<dbReference type="Gene3D" id="3.90.20.10">
    <property type="match status" value="1"/>
</dbReference>
<dbReference type="EMBL" id="AYSF01000034">
    <property type="protein sequence ID" value="ESU72923.1"/>
    <property type="molecule type" value="Genomic_DNA"/>
</dbReference>
<protein>
    <submittedName>
        <fullName evidence="2">Uncharacterized protein</fullName>
    </submittedName>
</protein>
<keyword evidence="3" id="KW-1185">Reference proteome</keyword>
<proteinExistence type="predicted"/>
<feature type="coiled-coil region" evidence="1">
    <location>
        <begin position="37"/>
        <end position="149"/>
    </location>
</feature>
<evidence type="ECO:0000256" key="1">
    <source>
        <dbReference type="SAM" id="Coils"/>
    </source>
</evidence>
<reference evidence="2 3" key="1">
    <citation type="journal article" date="2014" name="Genome Announc.">
        <title>Draft Genome Sequence of Geobacillus thermopakistaniensis Strain MAS1.</title>
        <authorList>
            <person name="Siddiqui M.A."/>
            <person name="Rashid N."/>
            <person name="Ayyampalayam S."/>
            <person name="Whitman W.B."/>
        </authorList>
    </citation>
    <scope>NUCLEOTIDE SEQUENCE [LARGE SCALE GENOMIC DNA]</scope>
    <source>
        <strain evidence="2 3">MAS1</strain>
    </source>
</reference>
<evidence type="ECO:0000313" key="2">
    <source>
        <dbReference type="EMBL" id="ESU72923.1"/>
    </source>
</evidence>
<accession>A0A7U9JCD1</accession>
<dbReference type="Gene3D" id="1.20.5.1070">
    <property type="entry name" value="Head and neck region of the ectodomain of NDV fusion glycoprotein"/>
    <property type="match status" value="1"/>
</dbReference>
<comment type="caution">
    <text evidence="2">The sequence shown here is derived from an EMBL/GenBank/DDBJ whole genome shotgun (WGS) entry which is preliminary data.</text>
</comment>
<dbReference type="SUPFAM" id="SSF57997">
    <property type="entry name" value="Tropomyosin"/>
    <property type="match status" value="1"/>
</dbReference>